<protein>
    <recommendedName>
        <fullName evidence="3">C2H2-type domain-containing protein</fullName>
    </recommendedName>
</protein>
<feature type="domain" description="C2H2-type" evidence="3">
    <location>
        <begin position="282"/>
        <end position="304"/>
    </location>
</feature>
<dbReference type="EMBL" id="CAUOFW020010446">
    <property type="protein sequence ID" value="CAK9188406.1"/>
    <property type="molecule type" value="Genomic_DNA"/>
</dbReference>
<feature type="domain" description="C2H2-type" evidence="3">
    <location>
        <begin position="4"/>
        <end position="26"/>
    </location>
</feature>
<keyword evidence="1" id="KW-0862">Zinc</keyword>
<sequence length="361" mass="40568">MEKNRCKLCLRSFANGRALGGHMRSHMFNLYVPSKPEQEQPSNQLGEETESDSSASSSSEEEEEEKALLNYGLRENPKRSVRLVDPEFSFTAGSVVLQDRESETESSKNPTRRRSKRIRTGISEQNQYLKEPEIKKPKLGKLSKSEASGVEPEPVSSISDTTPEEDVAYCLMLLSRDRWRRGKDDQEQEHEQLEEDQEEAKNSIDDRSEDSDFHKARRSRARGKYKCETCNKVFRSYQALGGHRASHKKIKAININSSSAQEQSPEERENVGNSTMVVEKIHECPVCYRVFSSGQALGGHKRSHVLGSGATTTITVASKSFSKFGETLIDLNLPAPIDDDDISQIELSAVSDAEFINPIKH</sequence>
<dbReference type="Proteomes" id="UP001642360">
    <property type="component" value="Unassembled WGS sequence"/>
</dbReference>
<dbReference type="InterPro" id="IPR044303">
    <property type="entry name" value="ZAT1/4/9"/>
</dbReference>
<keyword evidence="1" id="KW-0479">Metal-binding</keyword>
<dbReference type="InterPro" id="IPR013087">
    <property type="entry name" value="Znf_C2H2_type"/>
</dbReference>
<accession>A0ABC8V4Y6</accession>
<comment type="caution">
    <text evidence="4">The sequence shown here is derived from an EMBL/GenBank/DDBJ whole genome shotgun (WGS) entry which is preliminary data.</text>
</comment>
<feature type="region of interest" description="Disordered" evidence="2">
    <location>
        <begin position="34"/>
        <end position="72"/>
    </location>
</feature>
<keyword evidence="1" id="KW-0863">Zinc-finger</keyword>
<feature type="region of interest" description="Disordered" evidence="2">
    <location>
        <begin position="181"/>
        <end position="218"/>
    </location>
</feature>
<dbReference type="GO" id="GO:0008270">
    <property type="term" value="F:zinc ion binding"/>
    <property type="evidence" value="ECO:0007669"/>
    <property type="project" value="UniProtKB-KW"/>
</dbReference>
<dbReference type="PROSITE" id="PS50157">
    <property type="entry name" value="ZINC_FINGER_C2H2_2"/>
    <property type="match status" value="3"/>
</dbReference>
<dbReference type="AlphaFoldDB" id="A0ABC8V4Y6"/>
<dbReference type="PANTHER" id="PTHR46326">
    <property type="entry name" value="ZINC FINGER PROTEIN ZAT1-RELATED"/>
    <property type="match status" value="1"/>
</dbReference>
<feature type="domain" description="C2H2-type" evidence="3">
    <location>
        <begin position="225"/>
        <end position="252"/>
    </location>
</feature>
<dbReference type="PANTHER" id="PTHR46326:SF2">
    <property type="entry name" value="ZINC FINGER PROTEIN ZAT1-RELATED"/>
    <property type="match status" value="1"/>
</dbReference>
<organism evidence="4 5">
    <name type="scientific">Ilex paraguariensis</name>
    <name type="common">yerba mate</name>
    <dbReference type="NCBI Taxonomy" id="185542"/>
    <lineage>
        <taxon>Eukaryota</taxon>
        <taxon>Viridiplantae</taxon>
        <taxon>Streptophyta</taxon>
        <taxon>Embryophyta</taxon>
        <taxon>Tracheophyta</taxon>
        <taxon>Spermatophyta</taxon>
        <taxon>Magnoliopsida</taxon>
        <taxon>eudicotyledons</taxon>
        <taxon>Gunneridae</taxon>
        <taxon>Pentapetalae</taxon>
        <taxon>asterids</taxon>
        <taxon>campanulids</taxon>
        <taxon>Aquifoliales</taxon>
        <taxon>Aquifoliaceae</taxon>
        <taxon>Ilex</taxon>
    </lineage>
</organism>
<evidence type="ECO:0000256" key="1">
    <source>
        <dbReference type="PROSITE-ProRule" id="PRU00042"/>
    </source>
</evidence>
<dbReference type="Gene3D" id="3.30.160.60">
    <property type="entry name" value="Classic Zinc Finger"/>
    <property type="match status" value="1"/>
</dbReference>
<feature type="compositionally biased region" description="Basic and acidic residues" evidence="2">
    <location>
        <begin position="182"/>
        <end position="191"/>
    </location>
</feature>
<proteinExistence type="predicted"/>
<evidence type="ECO:0000313" key="5">
    <source>
        <dbReference type="Proteomes" id="UP001642360"/>
    </source>
</evidence>
<dbReference type="SUPFAM" id="SSF57667">
    <property type="entry name" value="beta-beta-alpha zinc fingers"/>
    <property type="match status" value="1"/>
</dbReference>
<evidence type="ECO:0000313" key="4">
    <source>
        <dbReference type="EMBL" id="CAK9188406.1"/>
    </source>
</evidence>
<dbReference type="Pfam" id="PF13912">
    <property type="entry name" value="zf-C2H2_6"/>
    <property type="match status" value="3"/>
</dbReference>
<dbReference type="InterPro" id="IPR036236">
    <property type="entry name" value="Znf_C2H2_sf"/>
</dbReference>
<dbReference type="SMART" id="SM00355">
    <property type="entry name" value="ZnF_C2H2"/>
    <property type="match status" value="3"/>
</dbReference>
<feature type="region of interest" description="Disordered" evidence="2">
    <location>
        <begin position="95"/>
        <end position="162"/>
    </location>
</feature>
<feature type="compositionally biased region" description="Basic and acidic residues" evidence="2">
    <location>
        <begin position="199"/>
        <end position="214"/>
    </location>
</feature>
<evidence type="ECO:0000256" key="2">
    <source>
        <dbReference type="SAM" id="MobiDB-lite"/>
    </source>
</evidence>
<dbReference type="PROSITE" id="PS00028">
    <property type="entry name" value="ZINC_FINGER_C2H2_1"/>
    <property type="match status" value="3"/>
</dbReference>
<keyword evidence="5" id="KW-1185">Reference proteome</keyword>
<reference evidence="4 5" key="1">
    <citation type="submission" date="2024-02" db="EMBL/GenBank/DDBJ databases">
        <authorList>
            <person name="Vignale AGUSTIN F."/>
            <person name="Sosa J E."/>
            <person name="Modenutti C."/>
        </authorList>
    </citation>
    <scope>NUCLEOTIDE SEQUENCE [LARGE SCALE GENOMIC DNA]</scope>
</reference>
<feature type="compositionally biased region" description="Basic residues" evidence="2">
    <location>
        <begin position="110"/>
        <end position="119"/>
    </location>
</feature>
<evidence type="ECO:0000259" key="3">
    <source>
        <dbReference type="PROSITE" id="PS50157"/>
    </source>
</evidence>
<gene>
    <name evidence="4" type="ORF">ILEXP_LOCUS59090</name>
</gene>
<name>A0ABC8V4Y6_9AQUA</name>